<keyword evidence="2" id="KW-1185">Reference proteome</keyword>
<name>A0ACC2RK99_9FUNG</name>
<comment type="caution">
    <text evidence="1">The sequence shown here is derived from an EMBL/GenBank/DDBJ whole genome shotgun (WGS) entry which is preliminary data.</text>
</comment>
<protein>
    <submittedName>
        <fullName evidence="1">Uncharacterized protein</fullName>
    </submittedName>
</protein>
<evidence type="ECO:0000313" key="1">
    <source>
        <dbReference type="EMBL" id="KAJ9050472.1"/>
    </source>
</evidence>
<proteinExistence type="predicted"/>
<reference evidence="1" key="1">
    <citation type="submission" date="2022-04" db="EMBL/GenBank/DDBJ databases">
        <title>Genome of the entomopathogenic fungus Entomophthora muscae.</title>
        <authorList>
            <person name="Elya C."/>
            <person name="Lovett B.R."/>
            <person name="Lee E."/>
            <person name="Macias A.M."/>
            <person name="Hajek A.E."/>
            <person name="De Bivort B.L."/>
            <person name="Kasson M.T."/>
            <person name="De Fine Licht H.H."/>
            <person name="Stajich J.E."/>
        </authorList>
    </citation>
    <scope>NUCLEOTIDE SEQUENCE</scope>
    <source>
        <strain evidence="1">Berkeley</strain>
    </source>
</reference>
<accession>A0ACC2RK99</accession>
<evidence type="ECO:0000313" key="2">
    <source>
        <dbReference type="Proteomes" id="UP001165960"/>
    </source>
</evidence>
<sequence>MKYSVVLVIVAQASASFFGRGFNPFFGGNVIQSGFMPQQGMDPNTPSSATAPSQSTDSDQASSTTNSQPTDPSQTPSTSSGGSAGVIVQQNVGSSGTGGNFISGV</sequence>
<gene>
    <name evidence="1" type="ORF">DSO57_1014130</name>
</gene>
<dbReference type="EMBL" id="QTSX02007153">
    <property type="protein sequence ID" value="KAJ9050472.1"/>
    <property type="molecule type" value="Genomic_DNA"/>
</dbReference>
<dbReference type="Proteomes" id="UP001165960">
    <property type="component" value="Unassembled WGS sequence"/>
</dbReference>
<organism evidence="1 2">
    <name type="scientific">Entomophthora muscae</name>
    <dbReference type="NCBI Taxonomy" id="34485"/>
    <lineage>
        <taxon>Eukaryota</taxon>
        <taxon>Fungi</taxon>
        <taxon>Fungi incertae sedis</taxon>
        <taxon>Zoopagomycota</taxon>
        <taxon>Entomophthoromycotina</taxon>
        <taxon>Entomophthoromycetes</taxon>
        <taxon>Entomophthorales</taxon>
        <taxon>Entomophthoraceae</taxon>
        <taxon>Entomophthora</taxon>
    </lineage>
</organism>